<evidence type="ECO:0000256" key="4">
    <source>
        <dbReference type="ARBA" id="ARBA00022824"/>
    </source>
</evidence>
<keyword evidence="6 7" id="KW-0472">Membrane</keyword>
<feature type="transmembrane region" description="Helical" evidence="7">
    <location>
        <begin position="231"/>
        <end position="248"/>
    </location>
</feature>
<dbReference type="InterPro" id="IPR057434">
    <property type="entry name" value="LMF1/2_N"/>
</dbReference>
<sequence length="495" mass="56070">MEWLGAPDYWLGRQIMERGIAAVYSIAFVAAARQFRALLGEQGMLPIPNLLARRSFLQAPSVFHLRYSDRLFAVLCWIGAMTAAAMAAGVADLVPLWVAMAGWLLLWVLYLSIVTVGQTWYAFGWESLLLEAGFLAIFLGNDRTAPPMLTLWLARWLLFRVEFGAGLIKLRGDPCWHDLTCLYYHHETQPMPGPLSWLFHHLPRPLHRIEVAANHFAQLVVPCALFAPQPVASLAAAVVVVTQLWLVLSGNFAWLNWLTIILACGAIDDSAAAALFPVPARPALPGPPLWFAISVIAFTVLVVYLSYWPVHNMLSRRQRMNQSFNPFHLVNTYGAFGSIGRARDEVVFEGTDAVELTDETVWREYEFKGKPGDPRRLPRQWAPYHLRLDWLLWFAAMSPLHARGWLGPFVVRLLTNEPDTLKLLRHNPFRESPPRYVRALLYRYRFTTPAELWHTRAWWHRTLIGEYLPPVAVGAPTNTVSNRNPFPDNHSGGIG</sequence>
<keyword evidence="3 7" id="KW-0812">Transmembrane</keyword>
<organism evidence="10 11">
    <name type="scientific">Nocardia terpenica</name>
    <dbReference type="NCBI Taxonomy" id="455432"/>
    <lineage>
        <taxon>Bacteria</taxon>
        <taxon>Bacillati</taxon>
        <taxon>Actinomycetota</taxon>
        <taxon>Actinomycetes</taxon>
        <taxon>Mycobacteriales</taxon>
        <taxon>Nocardiaceae</taxon>
        <taxon>Nocardia</taxon>
    </lineage>
</organism>
<feature type="transmembrane region" description="Helical" evidence="7">
    <location>
        <begin position="20"/>
        <end position="39"/>
    </location>
</feature>
<accession>A0A6G9Z6C8</accession>
<evidence type="ECO:0000313" key="11">
    <source>
        <dbReference type="Proteomes" id="UP000500953"/>
    </source>
</evidence>
<dbReference type="AlphaFoldDB" id="A0A6G9Z6C8"/>
<dbReference type="InterPro" id="IPR009613">
    <property type="entry name" value="LMF"/>
</dbReference>
<evidence type="ECO:0000256" key="1">
    <source>
        <dbReference type="ARBA" id="ARBA00004477"/>
    </source>
</evidence>
<dbReference type="Pfam" id="PF25179">
    <property type="entry name" value="LMF1_C"/>
    <property type="match status" value="1"/>
</dbReference>
<name>A0A6G9Z6C8_9NOCA</name>
<comment type="subcellular location">
    <subcellularLocation>
        <location evidence="1">Endoplasmic reticulum membrane</location>
        <topology evidence="1">Multi-pass membrane protein</topology>
    </subcellularLocation>
</comment>
<feature type="domain" description="Lipase maturation factor 1/2 N-terminal" evidence="8">
    <location>
        <begin position="121"/>
        <end position="272"/>
    </location>
</feature>
<feature type="transmembrane region" description="Helical" evidence="7">
    <location>
        <begin position="289"/>
        <end position="310"/>
    </location>
</feature>
<feature type="transmembrane region" description="Helical" evidence="7">
    <location>
        <begin position="120"/>
        <end position="139"/>
    </location>
</feature>
<dbReference type="Proteomes" id="UP000500953">
    <property type="component" value="Chromosome"/>
</dbReference>
<evidence type="ECO:0000256" key="2">
    <source>
        <dbReference type="ARBA" id="ARBA00005512"/>
    </source>
</evidence>
<dbReference type="InterPro" id="IPR057433">
    <property type="entry name" value="LMF1/2_C"/>
</dbReference>
<keyword evidence="5 7" id="KW-1133">Transmembrane helix</keyword>
<evidence type="ECO:0000313" key="10">
    <source>
        <dbReference type="EMBL" id="QIS20951.1"/>
    </source>
</evidence>
<protein>
    <submittedName>
        <fullName evidence="10">Lipase maturation factor family protein</fullName>
    </submittedName>
</protein>
<dbReference type="PANTHER" id="PTHR14463:SF10">
    <property type="entry name" value="LIPASE MATURATION FACTOR 1"/>
    <property type="match status" value="1"/>
</dbReference>
<dbReference type="RefSeq" id="WP_167488257.1">
    <property type="nucleotide sequence ID" value="NZ_CP046173.1"/>
</dbReference>
<comment type="similarity">
    <text evidence="2">Belongs to the lipase maturation factor family.</text>
</comment>
<evidence type="ECO:0000259" key="9">
    <source>
        <dbReference type="Pfam" id="PF25179"/>
    </source>
</evidence>
<reference evidence="10 11" key="1">
    <citation type="journal article" date="2019" name="ACS Chem. Biol.">
        <title>Identification and Mobilization of a Cryptic Antibiotic Biosynthesis Gene Locus from a Human-Pathogenic Nocardia Isolate.</title>
        <authorList>
            <person name="Herisse M."/>
            <person name="Ishida K."/>
            <person name="Porter J.L."/>
            <person name="Howden B."/>
            <person name="Hertweck C."/>
            <person name="Stinear T.P."/>
            <person name="Pidot S.J."/>
        </authorList>
    </citation>
    <scope>NUCLEOTIDE SEQUENCE [LARGE SCALE GENOMIC DNA]</scope>
    <source>
        <strain evidence="10 11">AUSMDU00012715</strain>
    </source>
</reference>
<evidence type="ECO:0000256" key="3">
    <source>
        <dbReference type="ARBA" id="ARBA00022692"/>
    </source>
</evidence>
<dbReference type="PANTHER" id="PTHR14463">
    <property type="entry name" value="LIPASE MATURATION FACTOR"/>
    <property type="match status" value="1"/>
</dbReference>
<keyword evidence="4" id="KW-0256">Endoplasmic reticulum</keyword>
<evidence type="ECO:0000256" key="7">
    <source>
        <dbReference type="SAM" id="Phobius"/>
    </source>
</evidence>
<feature type="transmembrane region" description="Helical" evidence="7">
    <location>
        <begin position="96"/>
        <end position="113"/>
    </location>
</feature>
<evidence type="ECO:0000259" key="8">
    <source>
        <dbReference type="Pfam" id="PF06762"/>
    </source>
</evidence>
<feature type="transmembrane region" description="Helical" evidence="7">
    <location>
        <begin position="255"/>
        <end position="277"/>
    </location>
</feature>
<dbReference type="Pfam" id="PF06762">
    <property type="entry name" value="LMF1"/>
    <property type="match status" value="1"/>
</dbReference>
<dbReference type="EMBL" id="CP046173">
    <property type="protein sequence ID" value="QIS20951.1"/>
    <property type="molecule type" value="Genomic_DNA"/>
</dbReference>
<feature type="domain" description="Lipase maturation factor 1/2 C-terminal" evidence="9">
    <location>
        <begin position="329"/>
        <end position="469"/>
    </location>
</feature>
<evidence type="ECO:0000256" key="5">
    <source>
        <dbReference type="ARBA" id="ARBA00022989"/>
    </source>
</evidence>
<dbReference type="GO" id="GO:0051604">
    <property type="term" value="P:protein maturation"/>
    <property type="evidence" value="ECO:0007669"/>
    <property type="project" value="InterPro"/>
</dbReference>
<proteinExistence type="inferred from homology"/>
<evidence type="ECO:0000256" key="6">
    <source>
        <dbReference type="ARBA" id="ARBA00023136"/>
    </source>
</evidence>
<gene>
    <name evidence="10" type="ORF">F6W96_24165</name>
</gene>
<feature type="transmembrane region" description="Helical" evidence="7">
    <location>
        <begin position="71"/>
        <end position="90"/>
    </location>
</feature>